<evidence type="ECO:0000256" key="5">
    <source>
        <dbReference type="SAM" id="MobiDB-lite"/>
    </source>
</evidence>
<dbReference type="GO" id="GO:0005886">
    <property type="term" value="C:plasma membrane"/>
    <property type="evidence" value="ECO:0007669"/>
    <property type="project" value="TreeGrafter"/>
</dbReference>
<dbReference type="PROSITE" id="PS50850">
    <property type="entry name" value="MFS"/>
    <property type="match status" value="1"/>
</dbReference>
<sequence length="539" mass="58836">MPSNSDPASTSFEHVSQSIAFLTTIEASTHETTKDPEEAANKEASSATSPDRRVERPTPEKSWGLALITLSLAFGTFLIALDTTIVGIAVPTITTQFHSLDDIAWYGSAYLVTLTALQPSFRRIYKLYNVKTTYLVYISISEVGSIICAAAPKSAVFIVGRAISGCGAAGLFQGALNIITNAVPLEKRPLYMGIVISVFGISACAGPVLGGAFTEDVSWRLCFWINDLIGAITFVLVLIFCKHKEEDRQPITLPQQIKQMDPIGASAMTAAICCLFLALQWGGHSKPWNSATIIGLFVGFGLILIVFCITQYKMKENATTPLRVLKQRSILFGALFLFSMAMSAYVYGYYLVIYFQSIKSSSPMKSGLQFMALALPQIVFIIIAGGVATEWSYYESRLIFRKLPFKLSLSRFIVEDLCKAKLTISREDDVPTGKCNQSVFVSAWSALGLSIGKTLFLNELTAQVARTSHISPAAVVAAGASNLQYLAPTPESLRILVEAYATAIRHALIFALVVICLPFLFTFGMEHRNIKAIAKERKS</sequence>
<feature type="transmembrane region" description="Helical" evidence="6">
    <location>
        <begin position="507"/>
        <end position="525"/>
    </location>
</feature>
<dbReference type="Pfam" id="PF07690">
    <property type="entry name" value="MFS_1"/>
    <property type="match status" value="1"/>
</dbReference>
<evidence type="ECO:0000256" key="4">
    <source>
        <dbReference type="ARBA" id="ARBA00023136"/>
    </source>
</evidence>
<reference evidence="8" key="1">
    <citation type="journal article" date="2020" name="Stud. Mycol.">
        <title>101 Dothideomycetes genomes: a test case for predicting lifestyles and emergence of pathogens.</title>
        <authorList>
            <person name="Haridas S."/>
            <person name="Albert R."/>
            <person name="Binder M."/>
            <person name="Bloem J."/>
            <person name="Labutti K."/>
            <person name="Salamov A."/>
            <person name="Andreopoulos B."/>
            <person name="Baker S."/>
            <person name="Barry K."/>
            <person name="Bills G."/>
            <person name="Bluhm B."/>
            <person name="Cannon C."/>
            <person name="Castanera R."/>
            <person name="Culley D."/>
            <person name="Daum C."/>
            <person name="Ezra D."/>
            <person name="Gonzalez J."/>
            <person name="Henrissat B."/>
            <person name="Kuo A."/>
            <person name="Liang C."/>
            <person name="Lipzen A."/>
            <person name="Lutzoni F."/>
            <person name="Magnuson J."/>
            <person name="Mondo S."/>
            <person name="Nolan M."/>
            <person name="Ohm R."/>
            <person name="Pangilinan J."/>
            <person name="Park H.-J."/>
            <person name="Ramirez L."/>
            <person name="Alfaro M."/>
            <person name="Sun H."/>
            <person name="Tritt A."/>
            <person name="Yoshinaga Y."/>
            <person name="Zwiers L.-H."/>
            <person name="Turgeon B."/>
            <person name="Goodwin S."/>
            <person name="Spatafora J."/>
            <person name="Crous P."/>
            <person name="Grigoriev I."/>
        </authorList>
    </citation>
    <scope>NUCLEOTIDE SEQUENCE</scope>
    <source>
        <strain evidence="8">CBS 122367</strain>
    </source>
</reference>
<evidence type="ECO:0000256" key="6">
    <source>
        <dbReference type="SAM" id="Phobius"/>
    </source>
</evidence>
<feature type="transmembrane region" description="Helical" evidence="6">
    <location>
        <begin position="288"/>
        <end position="309"/>
    </location>
</feature>
<organism evidence="8 9">
    <name type="scientific">Lentithecium fluviatile CBS 122367</name>
    <dbReference type="NCBI Taxonomy" id="1168545"/>
    <lineage>
        <taxon>Eukaryota</taxon>
        <taxon>Fungi</taxon>
        <taxon>Dikarya</taxon>
        <taxon>Ascomycota</taxon>
        <taxon>Pezizomycotina</taxon>
        <taxon>Dothideomycetes</taxon>
        <taxon>Pleosporomycetidae</taxon>
        <taxon>Pleosporales</taxon>
        <taxon>Massarineae</taxon>
        <taxon>Lentitheciaceae</taxon>
        <taxon>Lentithecium</taxon>
    </lineage>
</organism>
<feature type="transmembrane region" description="Helical" evidence="6">
    <location>
        <begin position="133"/>
        <end position="152"/>
    </location>
</feature>
<keyword evidence="4 6" id="KW-0472">Membrane</keyword>
<dbReference type="GO" id="GO:0022857">
    <property type="term" value="F:transmembrane transporter activity"/>
    <property type="evidence" value="ECO:0007669"/>
    <property type="project" value="InterPro"/>
</dbReference>
<evidence type="ECO:0000256" key="1">
    <source>
        <dbReference type="ARBA" id="ARBA00004141"/>
    </source>
</evidence>
<dbReference type="PANTHER" id="PTHR23501">
    <property type="entry name" value="MAJOR FACILITATOR SUPERFAMILY"/>
    <property type="match status" value="1"/>
</dbReference>
<feature type="transmembrane region" description="Helical" evidence="6">
    <location>
        <begin position="190"/>
        <end position="209"/>
    </location>
</feature>
<dbReference type="PANTHER" id="PTHR23501:SF199">
    <property type="entry name" value="MFS EFFLUX TRANSPORTER INPD-RELATED"/>
    <property type="match status" value="1"/>
</dbReference>
<feature type="domain" description="Major facilitator superfamily (MFS) profile" evidence="7">
    <location>
        <begin position="68"/>
        <end position="539"/>
    </location>
</feature>
<feature type="transmembrane region" description="Helical" evidence="6">
    <location>
        <begin position="370"/>
        <end position="393"/>
    </location>
</feature>
<name>A0A6G1IP56_9PLEO</name>
<dbReference type="FunFam" id="1.20.1720.10:FF:000012">
    <property type="entry name" value="MFS toxin efflux pump (AflT)"/>
    <property type="match status" value="1"/>
</dbReference>
<feature type="transmembrane region" description="Helical" evidence="6">
    <location>
        <begin position="262"/>
        <end position="282"/>
    </location>
</feature>
<gene>
    <name evidence="8" type="ORF">K458DRAFT_393300</name>
</gene>
<evidence type="ECO:0000259" key="7">
    <source>
        <dbReference type="PROSITE" id="PS50850"/>
    </source>
</evidence>
<dbReference type="SUPFAM" id="SSF103473">
    <property type="entry name" value="MFS general substrate transporter"/>
    <property type="match status" value="1"/>
</dbReference>
<evidence type="ECO:0000256" key="2">
    <source>
        <dbReference type="ARBA" id="ARBA00022692"/>
    </source>
</evidence>
<keyword evidence="2 6" id="KW-0812">Transmembrane</keyword>
<feature type="transmembrane region" description="Helical" evidence="6">
    <location>
        <begin position="103"/>
        <end position="121"/>
    </location>
</feature>
<feature type="region of interest" description="Disordered" evidence="5">
    <location>
        <begin position="26"/>
        <end position="58"/>
    </location>
</feature>
<feature type="transmembrane region" description="Helical" evidence="6">
    <location>
        <begin position="63"/>
        <end position="91"/>
    </location>
</feature>
<protein>
    <submittedName>
        <fullName evidence="8">Efflux pump antibiotic resistance protein</fullName>
    </submittedName>
</protein>
<dbReference type="InterPro" id="IPR020846">
    <property type="entry name" value="MFS_dom"/>
</dbReference>
<feature type="transmembrane region" description="Helical" evidence="6">
    <location>
        <begin position="221"/>
        <end position="241"/>
    </location>
</feature>
<proteinExistence type="predicted"/>
<accession>A0A6G1IP56</accession>
<dbReference type="Gene3D" id="1.20.1250.20">
    <property type="entry name" value="MFS general substrate transporter like domains"/>
    <property type="match status" value="1"/>
</dbReference>
<dbReference type="InterPro" id="IPR011701">
    <property type="entry name" value="MFS"/>
</dbReference>
<comment type="subcellular location">
    <subcellularLocation>
        <location evidence="1">Membrane</location>
        <topology evidence="1">Multi-pass membrane protein</topology>
    </subcellularLocation>
</comment>
<dbReference type="OrthoDB" id="10021397at2759"/>
<feature type="compositionally biased region" description="Basic and acidic residues" evidence="5">
    <location>
        <begin position="28"/>
        <end position="41"/>
    </location>
</feature>
<keyword evidence="9" id="KW-1185">Reference proteome</keyword>
<feature type="transmembrane region" description="Helical" evidence="6">
    <location>
        <begin position="330"/>
        <end position="350"/>
    </location>
</feature>
<evidence type="ECO:0000256" key="3">
    <source>
        <dbReference type="ARBA" id="ARBA00022989"/>
    </source>
</evidence>
<keyword evidence="3 6" id="KW-1133">Transmembrane helix</keyword>
<evidence type="ECO:0000313" key="8">
    <source>
        <dbReference type="EMBL" id="KAF2680027.1"/>
    </source>
</evidence>
<dbReference type="InterPro" id="IPR036259">
    <property type="entry name" value="MFS_trans_sf"/>
</dbReference>
<dbReference type="Proteomes" id="UP000799291">
    <property type="component" value="Unassembled WGS sequence"/>
</dbReference>
<evidence type="ECO:0000313" key="9">
    <source>
        <dbReference type="Proteomes" id="UP000799291"/>
    </source>
</evidence>
<feature type="transmembrane region" description="Helical" evidence="6">
    <location>
        <begin position="158"/>
        <end position="178"/>
    </location>
</feature>
<dbReference type="EMBL" id="MU005599">
    <property type="protein sequence ID" value="KAF2680027.1"/>
    <property type="molecule type" value="Genomic_DNA"/>
</dbReference>
<dbReference type="AlphaFoldDB" id="A0A6G1IP56"/>